<gene>
    <name evidence="3" type="ORF">HD556DRAFT_1396590</name>
</gene>
<proteinExistence type="predicted"/>
<organism evidence="3 4">
    <name type="scientific">Suillus plorans</name>
    <dbReference type="NCBI Taxonomy" id="116603"/>
    <lineage>
        <taxon>Eukaryota</taxon>
        <taxon>Fungi</taxon>
        <taxon>Dikarya</taxon>
        <taxon>Basidiomycota</taxon>
        <taxon>Agaricomycotina</taxon>
        <taxon>Agaricomycetes</taxon>
        <taxon>Agaricomycetidae</taxon>
        <taxon>Boletales</taxon>
        <taxon>Suillineae</taxon>
        <taxon>Suillaceae</taxon>
        <taxon>Suillus</taxon>
    </lineage>
</organism>
<dbReference type="EMBL" id="JABBWE010000057">
    <property type="protein sequence ID" value="KAG1789613.1"/>
    <property type="molecule type" value="Genomic_DNA"/>
</dbReference>
<sequence>MHCQCKWTFIYFRMLDNRTHLLLPYVISAPGKPPLNGKKWPDVLTIRPYSFLAIKLCLPHYFVRCRASIKTLATLTHRQVVTFSITIMQLSFIFGTLMSFVAIAAAYPSPDLGTKQTSLAKREGLDFDTAHQLDVRAPDVSAPNDPDDPVMPNDPFES</sequence>
<evidence type="ECO:0000313" key="4">
    <source>
        <dbReference type="Proteomes" id="UP000719766"/>
    </source>
</evidence>
<feature type="non-terminal residue" evidence="3">
    <location>
        <position position="1"/>
    </location>
</feature>
<name>A0A9P7AIK9_9AGAM</name>
<dbReference type="Proteomes" id="UP000719766">
    <property type="component" value="Unassembled WGS sequence"/>
</dbReference>
<keyword evidence="2" id="KW-0812">Transmembrane</keyword>
<dbReference type="RefSeq" id="XP_041156661.1">
    <property type="nucleotide sequence ID" value="XM_041303706.1"/>
</dbReference>
<keyword evidence="2" id="KW-0472">Membrane</keyword>
<dbReference type="GeneID" id="64597470"/>
<protein>
    <submittedName>
        <fullName evidence="3">Uncharacterized protein</fullName>
    </submittedName>
</protein>
<keyword evidence="4" id="KW-1185">Reference proteome</keyword>
<evidence type="ECO:0000313" key="3">
    <source>
        <dbReference type="EMBL" id="KAG1789613.1"/>
    </source>
</evidence>
<dbReference type="OrthoDB" id="2671614at2759"/>
<keyword evidence="2" id="KW-1133">Transmembrane helix</keyword>
<dbReference type="AlphaFoldDB" id="A0A9P7AIK9"/>
<evidence type="ECO:0000256" key="2">
    <source>
        <dbReference type="SAM" id="Phobius"/>
    </source>
</evidence>
<feature type="transmembrane region" description="Helical" evidence="2">
    <location>
        <begin position="80"/>
        <end position="107"/>
    </location>
</feature>
<feature type="region of interest" description="Disordered" evidence="1">
    <location>
        <begin position="134"/>
        <end position="158"/>
    </location>
</feature>
<evidence type="ECO:0000256" key="1">
    <source>
        <dbReference type="SAM" id="MobiDB-lite"/>
    </source>
</evidence>
<accession>A0A9P7AIK9</accession>
<reference evidence="3" key="1">
    <citation type="journal article" date="2020" name="New Phytol.">
        <title>Comparative genomics reveals dynamic genome evolution in host specialist ectomycorrhizal fungi.</title>
        <authorList>
            <person name="Lofgren L.A."/>
            <person name="Nguyen N.H."/>
            <person name="Vilgalys R."/>
            <person name="Ruytinx J."/>
            <person name="Liao H.L."/>
            <person name="Branco S."/>
            <person name="Kuo A."/>
            <person name="LaButti K."/>
            <person name="Lipzen A."/>
            <person name="Andreopoulos W."/>
            <person name="Pangilinan J."/>
            <person name="Riley R."/>
            <person name="Hundley H."/>
            <person name="Na H."/>
            <person name="Barry K."/>
            <person name="Grigoriev I.V."/>
            <person name="Stajich J.E."/>
            <person name="Kennedy P.G."/>
        </authorList>
    </citation>
    <scope>NUCLEOTIDE SEQUENCE</scope>
    <source>
        <strain evidence="3">S12</strain>
    </source>
</reference>
<comment type="caution">
    <text evidence="3">The sequence shown here is derived from an EMBL/GenBank/DDBJ whole genome shotgun (WGS) entry which is preliminary data.</text>
</comment>